<sequence length="137" mass="15309">MATWLRLMYRKVGRKVNRQRQETRSAAAWVQSFVVDEATKTSWRASVTSAVEVCRLSSYKNKNMDLSKVKTGQIRCNFTDGVHFAYMATQAGVASYRNATPPLTLQLCIQALKGGTTFAVGLEIPILIGEKEKGEFK</sequence>
<reference evidence="2" key="1">
    <citation type="journal article" date="2005" name="Nature">
        <title>The map-based sequence of the rice genome.</title>
        <authorList>
            <consortium name="International rice genome sequencing project (IRGSP)"/>
            <person name="Matsumoto T."/>
            <person name="Wu J."/>
            <person name="Kanamori H."/>
            <person name="Katayose Y."/>
            <person name="Fujisawa M."/>
            <person name="Namiki N."/>
            <person name="Mizuno H."/>
            <person name="Yamamoto K."/>
            <person name="Antonio B.A."/>
            <person name="Baba T."/>
            <person name="Sakata K."/>
            <person name="Nagamura Y."/>
            <person name="Aoki H."/>
            <person name="Arikawa K."/>
            <person name="Arita K."/>
            <person name="Bito T."/>
            <person name="Chiden Y."/>
            <person name="Fujitsuka N."/>
            <person name="Fukunaka R."/>
            <person name="Hamada M."/>
            <person name="Harada C."/>
            <person name="Hayashi A."/>
            <person name="Hijishita S."/>
            <person name="Honda M."/>
            <person name="Hosokawa S."/>
            <person name="Ichikawa Y."/>
            <person name="Idonuma A."/>
            <person name="Iijima M."/>
            <person name="Ikeda M."/>
            <person name="Ikeno M."/>
            <person name="Ito K."/>
            <person name="Ito S."/>
            <person name="Ito T."/>
            <person name="Ito Y."/>
            <person name="Ito Y."/>
            <person name="Iwabuchi A."/>
            <person name="Kamiya K."/>
            <person name="Karasawa W."/>
            <person name="Kurita K."/>
            <person name="Katagiri S."/>
            <person name="Kikuta A."/>
            <person name="Kobayashi H."/>
            <person name="Kobayashi N."/>
            <person name="Machita K."/>
            <person name="Maehara T."/>
            <person name="Masukawa M."/>
            <person name="Mizubayashi T."/>
            <person name="Mukai Y."/>
            <person name="Nagasaki H."/>
            <person name="Nagata Y."/>
            <person name="Naito S."/>
            <person name="Nakashima M."/>
            <person name="Nakama Y."/>
            <person name="Nakamichi Y."/>
            <person name="Nakamura M."/>
            <person name="Meguro A."/>
            <person name="Negishi M."/>
            <person name="Ohta I."/>
            <person name="Ohta T."/>
            <person name="Okamoto M."/>
            <person name="Ono N."/>
            <person name="Saji S."/>
            <person name="Sakaguchi M."/>
            <person name="Sakai K."/>
            <person name="Shibata M."/>
            <person name="Shimokawa T."/>
            <person name="Song J."/>
            <person name="Takazaki Y."/>
            <person name="Terasawa K."/>
            <person name="Tsugane M."/>
            <person name="Tsuji K."/>
            <person name="Ueda S."/>
            <person name="Waki K."/>
            <person name="Yamagata H."/>
            <person name="Yamamoto M."/>
            <person name="Yamamoto S."/>
            <person name="Yamane H."/>
            <person name="Yoshiki S."/>
            <person name="Yoshihara R."/>
            <person name="Yukawa K."/>
            <person name="Zhong H."/>
            <person name="Yano M."/>
            <person name="Yuan Q."/>
            <person name="Ouyang S."/>
            <person name="Liu J."/>
            <person name="Jones K.M."/>
            <person name="Gansberger K."/>
            <person name="Moffat K."/>
            <person name="Hill J."/>
            <person name="Bera J."/>
            <person name="Fadrosh D."/>
            <person name="Jin S."/>
            <person name="Johri S."/>
            <person name="Kim M."/>
            <person name="Overton L."/>
            <person name="Reardon M."/>
            <person name="Tsitrin T."/>
            <person name="Vuong H."/>
            <person name="Weaver B."/>
            <person name="Ciecko A."/>
            <person name="Tallon L."/>
            <person name="Jackson J."/>
            <person name="Pai G."/>
            <person name="Aken S.V."/>
            <person name="Utterback T."/>
            <person name="Reidmuller S."/>
            <person name="Feldblyum T."/>
            <person name="Hsiao J."/>
            <person name="Zismann V."/>
            <person name="Iobst S."/>
            <person name="de Vazeille A.R."/>
            <person name="Buell C.R."/>
            <person name="Ying K."/>
            <person name="Li Y."/>
            <person name="Lu T."/>
            <person name="Huang Y."/>
            <person name="Zhao Q."/>
            <person name="Feng Q."/>
            <person name="Zhang L."/>
            <person name="Zhu J."/>
            <person name="Weng Q."/>
            <person name="Mu J."/>
            <person name="Lu Y."/>
            <person name="Fan D."/>
            <person name="Liu Y."/>
            <person name="Guan J."/>
            <person name="Zhang Y."/>
            <person name="Yu S."/>
            <person name="Liu X."/>
            <person name="Zhang Y."/>
            <person name="Hong G."/>
            <person name="Han B."/>
            <person name="Choisne N."/>
            <person name="Demange N."/>
            <person name="Orjeda G."/>
            <person name="Samain S."/>
            <person name="Cattolico L."/>
            <person name="Pelletier E."/>
            <person name="Couloux A."/>
            <person name="Segurens B."/>
            <person name="Wincker P."/>
            <person name="D'Hont A."/>
            <person name="Scarpelli C."/>
            <person name="Weissenbach J."/>
            <person name="Salanoubat M."/>
            <person name="Quetier F."/>
            <person name="Yu Y."/>
            <person name="Kim H.R."/>
            <person name="Rambo T."/>
            <person name="Currie J."/>
            <person name="Collura K."/>
            <person name="Luo M."/>
            <person name="Yang T."/>
            <person name="Ammiraju J.S.S."/>
            <person name="Engler F."/>
            <person name="Soderlund C."/>
            <person name="Wing R.A."/>
            <person name="Palmer L.E."/>
            <person name="de la Bastide M."/>
            <person name="Spiegel L."/>
            <person name="Nascimento L."/>
            <person name="Zutavern T."/>
            <person name="O'Shaughnessy A."/>
            <person name="Dike S."/>
            <person name="Dedhia N."/>
            <person name="Preston R."/>
            <person name="Balija V."/>
            <person name="McCombie W.R."/>
            <person name="Chow T."/>
            <person name="Chen H."/>
            <person name="Chung M."/>
            <person name="Chen C."/>
            <person name="Shaw J."/>
            <person name="Wu H."/>
            <person name="Hsiao K."/>
            <person name="Chao Y."/>
            <person name="Chu M."/>
            <person name="Cheng C."/>
            <person name="Hour A."/>
            <person name="Lee P."/>
            <person name="Lin S."/>
            <person name="Lin Y."/>
            <person name="Liou J."/>
            <person name="Liu S."/>
            <person name="Hsing Y."/>
            <person name="Raghuvanshi S."/>
            <person name="Mohanty A."/>
            <person name="Bharti A.K."/>
            <person name="Gaur A."/>
            <person name="Gupta V."/>
            <person name="Kumar D."/>
            <person name="Ravi V."/>
            <person name="Vij S."/>
            <person name="Kapur A."/>
            <person name="Khurana P."/>
            <person name="Khurana P."/>
            <person name="Khurana J.P."/>
            <person name="Tyagi A.K."/>
            <person name="Gaikwad K."/>
            <person name="Singh A."/>
            <person name="Dalal V."/>
            <person name="Srivastava S."/>
            <person name="Dixit A."/>
            <person name="Pal A.K."/>
            <person name="Ghazi I.A."/>
            <person name="Yadav M."/>
            <person name="Pandit A."/>
            <person name="Bhargava A."/>
            <person name="Sureshbabu K."/>
            <person name="Batra K."/>
            <person name="Sharma T.R."/>
            <person name="Mohapatra T."/>
            <person name="Singh N.K."/>
            <person name="Messing J."/>
            <person name="Nelson A.B."/>
            <person name="Fuks G."/>
            <person name="Kavchok S."/>
            <person name="Keizer G."/>
            <person name="Linton E."/>
            <person name="Llaca V."/>
            <person name="Song R."/>
            <person name="Tanyolac B."/>
            <person name="Young S."/>
            <person name="Ho-Il K."/>
            <person name="Hahn J.H."/>
            <person name="Sangsakoo G."/>
            <person name="Vanavichit A."/>
            <person name="de Mattos Luiz.A.T."/>
            <person name="Zimmer P.D."/>
            <person name="Malone G."/>
            <person name="Dellagostin O."/>
            <person name="de Oliveira A.C."/>
            <person name="Bevan M."/>
            <person name="Bancroft I."/>
            <person name="Minx P."/>
            <person name="Cordum H."/>
            <person name="Wilson R."/>
            <person name="Cheng Z."/>
            <person name="Jin W."/>
            <person name="Jiang J."/>
            <person name="Leong S.A."/>
            <person name="Iwama H."/>
            <person name="Gojobori T."/>
            <person name="Itoh T."/>
            <person name="Niimura Y."/>
            <person name="Fujii Y."/>
            <person name="Habara T."/>
            <person name="Sakai H."/>
            <person name="Sato Y."/>
            <person name="Wilson G."/>
            <person name="Kumar K."/>
            <person name="McCouch S."/>
            <person name="Juretic N."/>
            <person name="Hoen D."/>
            <person name="Wright S."/>
            <person name="Bruskiewich R."/>
            <person name="Bureau T."/>
            <person name="Miyao A."/>
            <person name="Hirochika H."/>
            <person name="Nishikawa T."/>
            <person name="Kadowaki K."/>
            <person name="Sugiura M."/>
            <person name="Burr B."/>
            <person name="Sasaki T."/>
        </authorList>
    </citation>
    <scope>NUCLEOTIDE SEQUENCE [LARGE SCALE GENOMIC DNA]</scope>
    <source>
        <strain evidence="2">cv. Nipponbare</strain>
    </source>
</reference>
<gene>
    <name evidence="1" type="primary">B1469H02.27</name>
</gene>
<proteinExistence type="predicted"/>
<dbReference type="AlphaFoldDB" id="Q6K212"/>
<dbReference type="Proteomes" id="UP000000763">
    <property type="component" value="Chromosome 2"/>
</dbReference>
<evidence type="ECO:0000313" key="1">
    <source>
        <dbReference type="EMBL" id="BAD23738.1"/>
    </source>
</evidence>
<evidence type="ECO:0000313" key="2">
    <source>
        <dbReference type="Proteomes" id="UP000000763"/>
    </source>
</evidence>
<dbReference type="EMBL" id="AP006168">
    <property type="protein sequence ID" value="BAD23738.1"/>
    <property type="molecule type" value="Genomic_DNA"/>
</dbReference>
<name>Q6K212_ORYSJ</name>
<reference evidence="2" key="2">
    <citation type="journal article" date="2008" name="Nucleic Acids Res.">
        <title>The rice annotation project database (RAP-DB): 2008 update.</title>
        <authorList>
            <consortium name="The rice annotation project (RAP)"/>
        </authorList>
    </citation>
    <scope>GENOME REANNOTATION</scope>
    <source>
        <strain evidence="2">cv. Nipponbare</strain>
    </source>
</reference>
<accession>Q6K212</accession>
<organism evidence="1 2">
    <name type="scientific">Oryza sativa subsp. japonica</name>
    <name type="common">Rice</name>
    <dbReference type="NCBI Taxonomy" id="39947"/>
    <lineage>
        <taxon>Eukaryota</taxon>
        <taxon>Viridiplantae</taxon>
        <taxon>Streptophyta</taxon>
        <taxon>Embryophyta</taxon>
        <taxon>Tracheophyta</taxon>
        <taxon>Spermatophyta</taxon>
        <taxon>Magnoliopsida</taxon>
        <taxon>Liliopsida</taxon>
        <taxon>Poales</taxon>
        <taxon>Poaceae</taxon>
        <taxon>BOP clade</taxon>
        <taxon>Oryzoideae</taxon>
        <taxon>Oryzeae</taxon>
        <taxon>Oryzinae</taxon>
        <taxon>Oryza</taxon>
        <taxon>Oryza sativa</taxon>
    </lineage>
</organism>
<protein>
    <submittedName>
        <fullName evidence="1">Uncharacterized protein</fullName>
    </submittedName>
</protein>